<dbReference type="InterPro" id="IPR051449">
    <property type="entry name" value="ABC-2_transporter_component"/>
</dbReference>
<keyword evidence="5 8" id="KW-0812">Transmembrane</keyword>
<name>A0A9D9E4X1_9BACT</name>
<dbReference type="GO" id="GO:0043190">
    <property type="term" value="C:ATP-binding cassette (ABC) transporter complex"/>
    <property type="evidence" value="ECO:0007669"/>
    <property type="project" value="InterPro"/>
</dbReference>
<organism evidence="10 11">
    <name type="scientific">Candidatus Caccoplasma merdipullorum</name>
    <dbReference type="NCBI Taxonomy" id="2840718"/>
    <lineage>
        <taxon>Bacteria</taxon>
        <taxon>Pseudomonadati</taxon>
        <taxon>Bacteroidota</taxon>
        <taxon>Bacteroidia</taxon>
        <taxon>Bacteroidales</taxon>
        <taxon>Bacteroidaceae</taxon>
        <taxon>Bacteroidaceae incertae sedis</taxon>
        <taxon>Candidatus Caccoplasma</taxon>
    </lineage>
</organism>
<keyword evidence="7 8" id="KW-0472">Membrane</keyword>
<dbReference type="AlphaFoldDB" id="A0A9D9E4X1"/>
<evidence type="ECO:0000256" key="3">
    <source>
        <dbReference type="ARBA" id="ARBA00022448"/>
    </source>
</evidence>
<comment type="similarity">
    <text evidence="2 8">Belongs to the ABC-2 integral membrane protein family.</text>
</comment>
<evidence type="ECO:0000313" key="10">
    <source>
        <dbReference type="EMBL" id="MBO8438555.1"/>
    </source>
</evidence>
<gene>
    <name evidence="10" type="ORF">IAC54_06620</name>
</gene>
<comment type="subcellular location">
    <subcellularLocation>
        <location evidence="1 8">Cell membrane</location>
        <topology evidence="1 8">Multi-pass membrane protein</topology>
    </subcellularLocation>
</comment>
<evidence type="ECO:0000256" key="1">
    <source>
        <dbReference type="ARBA" id="ARBA00004651"/>
    </source>
</evidence>
<dbReference type="Proteomes" id="UP000823636">
    <property type="component" value="Unassembled WGS sequence"/>
</dbReference>
<accession>A0A9D9E4X1</accession>
<feature type="transmembrane region" description="Helical" evidence="8">
    <location>
        <begin position="171"/>
        <end position="196"/>
    </location>
</feature>
<dbReference type="EMBL" id="JADIMW010000069">
    <property type="protein sequence ID" value="MBO8438555.1"/>
    <property type="molecule type" value="Genomic_DNA"/>
</dbReference>
<feature type="transmembrane region" description="Helical" evidence="8">
    <location>
        <begin position="223"/>
        <end position="244"/>
    </location>
</feature>
<dbReference type="Pfam" id="PF12698">
    <property type="entry name" value="ABC2_membrane_3"/>
    <property type="match status" value="1"/>
</dbReference>
<feature type="transmembrane region" description="Helical" evidence="8">
    <location>
        <begin position="285"/>
        <end position="305"/>
    </location>
</feature>
<dbReference type="InterPro" id="IPR000412">
    <property type="entry name" value="ABC_2_transport"/>
</dbReference>
<feature type="transmembrane region" description="Helical" evidence="8">
    <location>
        <begin position="250"/>
        <end position="273"/>
    </location>
</feature>
<feature type="transmembrane region" description="Helical" evidence="8">
    <location>
        <begin position="21"/>
        <end position="40"/>
    </location>
</feature>
<keyword evidence="4 8" id="KW-1003">Cell membrane</keyword>
<dbReference type="PROSITE" id="PS51012">
    <property type="entry name" value="ABC_TM2"/>
    <property type="match status" value="1"/>
</dbReference>
<protein>
    <recommendedName>
        <fullName evidence="8">Transport permease protein</fullName>
    </recommendedName>
</protein>
<dbReference type="InterPro" id="IPR013525">
    <property type="entry name" value="ABC2_TM"/>
</dbReference>
<evidence type="ECO:0000256" key="4">
    <source>
        <dbReference type="ARBA" id="ARBA00022475"/>
    </source>
</evidence>
<proteinExistence type="inferred from homology"/>
<keyword evidence="3 8" id="KW-0813">Transport</keyword>
<dbReference type="InterPro" id="IPR047817">
    <property type="entry name" value="ABC2_TM_bact-type"/>
</dbReference>
<evidence type="ECO:0000256" key="5">
    <source>
        <dbReference type="ARBA" id="ARBA00022692"/>
    </source>
</evidence>
<dbReference type="PRINTS" id="PR00164">
    <property type="entry name" value="ABC2TRNSPORT"/>
</dbReference>
<feature type="domain" description="ABC transmembrane type-2" evidence="9">
    <location>
        <begin position="132"/>
        <end position="366"/>
    </location>
</feature>
<keyword evidence="6 8" id="KW-1133">Transmembrane helix</keyword>
<evidence type="ECO:0000256" key="8">
    <source>
        <dbReference type="RuleBase" id="RU361157"/>
    </source>
</evidence>
<feature type="transmembrane region" description="Helical" evidence="8">
    <location>
        <begin position="340"/>
        <end position="360"/>
    </location>
</feature>
<dbReference type="PANTHER" id="PTHR30294:SF29">
    <property type="entry name" value="MULTIDRUG ABC TRANSPORTER PERMEASE YBHS-RELATED"/>
    <property type="match status" value="1"/>
</dbReference>
<reference evidence="10" key="2">
    <citation type="journal article" date="2021" name="PeerJ">
        <title>Extensive microbial diversity within the chicken gut microbiome revealed by metagenomics and culture.</title>
        <authorList>
            <person name="Gilroy R."/>
            <person name="Ravi A."/>
            <person name="Getino M."/>
            <person name="Pursley I."/>
            <person name="Horton D.L."/>
            <person name="Alikhan N.F."/>
            <person name="Baker D."/>
            <person name="Gharbi K."/>
            <person name="Hall N."/>
            <person name="Watson M."/>
            <person name="Adriaenssens E.M."/>
            <person name="Foster-Nyarko E."/>
            <person name="Jarju S."/>
            <person name="Secka A."/>
            <person name="Antonio M."/>
            <person name="Oren A."/>
            <person name="Chaudhuri R.R."/>
            <person name="La Ragione R."/>
            <person name="Hildebrand F."/>
            <person name="Pallen M.J."/>
        </authorList>
    </citation>
    <scope>NUCLEOTIDE SEQUENCE</scope>
    <source>
        <strain evidence="10">G3-4614</strain>
    </source>
</reference>
<evidence type="ECO:0000256" key="7">
    <source>
        <dbReference type="ARBA" id="ARBA00023136"/>
    </source>
</evidence>
<evidence type="ECO:0000259" key="9">
    <source>
        <dbReference type="PROSITE" id="PS51012"/>
    </source>
</evidence>
<evidence type="ECO:0000256" key="6">
    <source>
        <dbReference type="ARBA" id="ARBA00022989"/>
    </source>
</evidence>
<dbReference type="GO" id="GO:0140359">
    <property type="term" value="F:ABC-type transporter activity"/>
    <property type="evidence" value="ECO:0007669"/>
    <property type="project" value="InterPro"/>
</dbReference>
<reference evidence="10" key="1">
    <citation type="submission" date="2020-10" db="EMBL/GenBank/DDBJ databases">
        <authorList>
            <person name="Gilroy R."/>
        </authorList>
    </citation>
    <scope>NUCLEOTIDE SEQUENCE</scope>
    <source>
        <strain evidence="10">G3-4614</strain>
    </source>
</reference>
<comment type="caution">
    <text evidence="10">The sequence shown here is derived from an EMBL/GenBank/DDBJ whole genome shotgun (WGS) entry which is preliminary data.</text>
</comment>
<evidence type="ECO:0000313" key="11">
    <source>
        <dbReference type="Proteomes" id="UP000823636"/>
    </source>
</evidence>
<evidence type="ECO:0000256" key="2">
    <source>
        <dbReference type="ARBA" id="ARBA00007783"/>
    </source>
</evidence>
<dbReference type="PANTHER" id="PTHR30294">
    <property type="entry name" value="MEMBRANE COMPONENT OF ABC TRANSPORTER YHHJ-RELATED"/>
    <property type="match status" value="1"/>
</dbReference>
<sequence length="367" mass="40860">MRRFLAFVKKEFFHIFRDRRTMLILIGMPIVEICLFGFALSVEIRNINFAVIDPSPSEATRRITERIAANEYFTYAGELGSEAEIDDAMRRGKADVVLIYGNGIADALHRNGDSEIQITADAANPNAAASEALYLTQILQSELASNNRGAEMPETSAANIRMLYNPQMKSAYNFVPGVMGLLLILICALMTSVSIVREKETGTMETLLVSPVKPVYIIFSKMVPYFTISCFNYITILALAYFVLDVPMAGSIFWLTAASLIYITLALALGLFISTLVEHQATAMVFSVILLMLPVIMLSGMIFPVESMPALLQWASNIVPAKWYISITRKLMVQGVEFRYIIKELAILAGMTAFMIMIALKNLKNRL</sequence>